<evidence type="ECO:0000256" key="7">
    <source>
        <dbReference type="ARBA" id="ARBA00022779"/>
    </source>
</evidence>
<keyword evidence="5 10" id="KW-0145">Chemotaxis</keyword>
<evidence type="ECO:0000256" key="1">
    <source>
        <dbReference type="ARBA" id="ARBA00002254"/>
    </source>
</evidence>
<gene>
    <name evidence="11" type="ORF">RPE78_08150</name>
</gene>
<keyword evidence="9 10" id="KW-0472">Membrane</keyword>
<keyword evidence="8 10" id="KW-1133">Transmembrane helix</keyword>
<evidence type="ECO:0000256" key="9">
    <source>
        <dbReference type="ARBA" id="ARBA00023136"/>
    </source>
</evidence>
<sequence length="165" mass="18101">MADATADQVEGSEEPKKKSKLPLIIGLVLMLLFGGGSFFAVYSGMILGAPEAEDAHADEPPPPAELPDISFIKLDPMVISLSGSSSRHLRFSAELEVPTAYQADVEKLRPRVMDVLNGYLRAVELSQLEDRTALIKLRAQMLRRIQIVTGEGRVNDLLIIEFVLN</sequence>
<keyword evidence="10" id="KW-0997">Cell inner membrane</keyword>
<dbReference type="EMBL" id="CP135443">
    <property type="protein sequence ID" value="WRY35027.1"/>
    <property type="molecule type" value="Genomic_DNA"/>
</dbReference>
<evidence type="ECO:0000256" key="2">
    <source>
        <dbReference type="ARBA" id="ARBA00004162"/>
    </source>
</evidence>
<accession>A0ABZ1E1U3</accession>
<dbReference type="RefSeq" id="WP_339109470.1">
    <property type="nucleotide sequence ID" value="NZ_CP135443.1"/>
</dbReference>
<dbReference type="PANTHER" id="PTHR35091">
    <property type="entry name" value="FLAGELLAR PROTEIN FLIL"/>
    <property type="match status" value="1"/>
</dbReference>
<evidence type="ECO:0000256" key="5">
    <source>
        <dbReference type="ARBA" id="ARBA00022500"/>
    </source>
</evidence>
<keyword evidence="11" id="KW-0966">Cell projection</keyword>
<keyword evidence="11" id="KW-0282">Flagellum</keyword>
<evidence type="ECO:0000313" key="12">
    <source>
        <dbReference type="Proteomes" id="UP001623290"/>
    </source>
</evidence>
<comment type="similarity">
    <text evidence="3 10">Belongs to the FliL family.</text>
</comment>
<comment type="subcellular location">
    <subcellularLocation>
        <location evidence="10">Cell inner membrane</location>
    </subcellularLocation>
    <subcellularLocation>
        <location evidence="2">Cell membrane</location>
        <topology evidence="2">Single-pass membrane protein</topology>
    </subcellularLocation>
</comment>
<evidence type="ECO:0000256" key="10">
    <source>
        <dbReference type="RuleBase" id="RU364125"/>
    </source>
</evidence>
<evidence type="ECO:0000256" key="8">
    <source>
        <dbReference type="ARBA" id="ARBA00022989"/>
    </source>
</evidence>
<keyword evidence="7 10" id="KW-0283">Flagellar rotation</keyword>
<dbReference type="Proteomes" id="UP001623290">
    <property type="component" value="Chromosome"/>
</dbReference>
<evidence type="ECO:0000256" key="4">
    <source>
        <dbReference type="ARBA" id="ARBA00022475"/>
    </source>
</evidence>
<evidence type="ECO:0000313" key="11">
    <source>
        <dbReference type="EMBL" id="WRY35027.1"/>
    </source>
</evidence>
<reference evidence="11 12" key="1">
    <citation type="submission" date="2023-09" db="EMBL/GenBank/DDBJ databases">
        <title>Thioclava shenzhenensis sp. nov., a multidrug resistant bacteria-antagonizing species isolated from coastal seawater.</title>
        <authorList>
            <person name="Long M."/>
        </authorList>
    </citation>
    <scope>NUCLEOTIDE SEQUENCE [LARGE SCALE GENOMIC DNA]</scope>
    <source>
        <strain evidence="11 12">FTW29</strain>
    </source>
</reference>
<protein>
    <recommendedName>
        <fullName evidence="10">Flagellar protein FliL</fullName>
    </recommendedName>
</protein>
<keyword evidence="11" id="KW-0969">Cilium</keyword>
<dbReference type="InterPro" id="IPR005503">
    <property type="entry name" value="FliL"/>
</dbReference>
<evidence type="ECO:0000256" key="3">
    <source>
        <dbReference type="ARBA" id="ARBA00008281"/>
    </source>
</evidence>
<dbReference type="Pfam" id="PF03748">
    <property type="entry name" value="FliL"/>
    <property type="match status" value="1"/>
</dbReference>
<keyword evidence="4" id="KW-1003">Cell membrane</keyword>
<keyword evidence="6 10" id="KW-0812">Transmembrane</keyword>
<keyword evidence="12" id="KW-1185">Reference proteome</keyword>
<name>A0ABZ1E1U3_9RHOB</name>
<organism evidence="11 12">
    <name type="scientific">Thioclava litoralis</name>
    <dbReference type="NCBI Taxonomy" id="3076557"/>
    <lineage>
        <taxon>Bacteria</taxon>
        <taxon>Pseudomonadati</taxon>
        <taxon>Pseudomonadota</taxon>
        <taxon>Alphaproteobacteria</taxon>
        <taxon>Rhodobacterales</taxon>
        <taxon>Paracoccaceae</taxon>
        <taxon>Thioclava</taxon>
    </lineage>
</organism>
<feature type="transmembrane region" description="Helical" evidence="10">
    <location>
        <begin position="21"/>
        <end position="42"/>
    </location>
</feature>
<comment type="function">
    <text evidence="1 10">Controls the rotational direction of flagella during chemotaxis.</text>
</comment>
<evidence type="ECO:0000256" key="6">
    <source>
        <dbReference type="ARBA" id="ARBA00022692"/>
    </source>
</evidence>
<proteinExistence type="inferred from homology"/>
<dbReference type="PANTHER" id="PTHR35091:SF2">
    <property type="entry name" value="FLAGELLAR PROTEIN FLIL"/>
    <property type="match status" value="1"/>
</dbReference>